<dbReference type="Proteomes" id="UP000828941">
    <property type="component" value="Chromosome 13"/>
</dbReference>
<dbReference type="EMBL" id="CM039438">
    <property type="protein sequence ID" value="KAI4299302.1"/>
    <property type="molecule type" value="Genomic_DNA"/>
</dbReference>
<reference evidence="1 2" key="1">
    <citation type="journal article" date="2022" name="DNA Res.">
        <title>Chromosomal-level genome assembly of the orchid tree Bauhinia variegata (Leguminosae; Cercidoideae) supports the allotetraploid origin hypothesis of Bauhinia.</title>
        <authorList>
            <person name="Zhong Y."/>
            <person name="Chen Y."/>
            <person name="Zheng D."/>
            <person name="Pang J."/>
            <person name="Liu Y."/>
            <person name="Luo S."/>
            <person name="Meng S."/>
            <person name="Qian L."/>
            <person name="Wei D."/>
            <person name="Dai S."/>
            <person name="Zhou R."/>
        </authorList>
    </citation>
    <scope>NUCLEOTIDE SEQUENCE [LARGE SCALE GENOMIC DNA]</scope>
    <source>
        <strain evidence="1">BV-YZ2020</strain>
    </source>
</reference>
<organism evidence="1 2">
    <name type="scientific">Bauhinia variegata</name>
    <name type="common">Purple orchid tree</name>
    <name type="synonym">Phanera variegata</name>
    <dbReference type="NCBI Taxonomy" id="167791"/>
    <lineage>
        <taxon>Eukaryota</taxon>
        <taxon>Viridiplantae</taxon>
        <taxon>Streptophyta</taxon>
        <taxon>Embryophyta</taxon>
        <taxon>Tracheophyta</taxon>
        <taxon>Spermatophyta</taxon>
        <taxon>Magnoliopsida</taxon>
        <taxon>eudicotyledons</taxon>
        <taxon>Gunneridae</taxon>
        <taxon>Pentapetalae</taxon>
        <taxon>rosids</taxon>
        <taxon>fabids</taxon>
        <taxon>Fabales</taxon>
        <taxon>Fabaceae</taxon>
        <taxon>Cercidoideae</taxon>
        <taxon>Cercideae</taxon>
        <taxon>Bauhiniinae</taxon>
        <taxon>Bauhinia</taxon>
    </lineage>
</organism>
<evidence type="ECO:0000313" key="2">
    <source>
        <dbReference type="Proteomes" id="UP000828941"/>
    </source>
</evidence>
<comment type="caution">
    <text evidence="1">The sequence shown here is derived from an EMBL/GenBank/DDBJ whole genome shotgun (WGS) entry which is preliminary data.</text>
</comment>
<sequence>MAFILSMKVFLISVAILFAAVGIKLSVPLVFQFLSTYLPLMWSFFCLWFKPPYIYVIINGIIITILASSRFHHHSAGVDYPKVAEPARERKVRAYEIKTQPEIHSESETAEPREDPPVLEVKTVVVNGTVTVEEDEDLKGIDDQSFKSTWTPIKRMDSSEFTSEYLPTEEKPLISARFGHRKPLKASPEGGRALKVSKPKRHETLESTWKMITEGRTMPLSRHMKKCDTWQNHGSMDPLETNPMKKSETFKDQPASTVPASSPLKLRKEPSLSQDELNRRVESFIRKFNEEMRLQRQESLKRDMEMVNRGSH</sequence>
<gene>
    <name evidence="1" type="ORF">L6164_032771</name>
</gene>
<name>A0ACB9KPQ0_BAUVA</name>
<evidence type="ECO:0000313" key="1">
    <source>
        <dbReference type="EMBL" id="KAI4299302.1"/>
    </source>
</evidence>
<proteinExistence type="predicted"/>
<keyword evidence="2" id="KW-1185">Reference proteome</keyword>
<protein>
    <submittedName>
        <fullName evidence="1">Uncharacterized protein</fullName>
    </submittedName>
</protein>
<accession>A0ACB9KPQ0</accession>